<evidence type="ECO:0000256" key="4">
    <source>
        <dbReference type="ARBA" id="ARBA00022741"/>
    </source>
</evidence>
<keyword evidence="4" id="KW-0547">Nucleotide-binding</keyword>
<dbReference type="GO" id="GO:0005524">
    <property type="term" value="F:ATP binding"/>
    <property type="evidence" value="ECO:0007669"/>
    <property type="project" value="UniProtKB-KW"/>
</dbReference>
<dbReference type="PANTHER" id="PTHR47238">
    <property type="entry name" value="MITOGEN-ACTIVATED PROTEIN KINASE KINASE 5"/>
    <property type="match status" value="1"/>
</dbReference>
<gene>
    <name evidence="14" type="ORF">DME_LOCUS10714</name>
</gene>
<sequence>LESRVRKWKQVRFAPSIHIFASRSSSIEPRGSPNCRPIPLTNTLIAPRTSPLPRRQMANGRLPLRTFPDLPTPITAHTPTVRSDDDVLNNRIMEIKRQSGCISIMGQVYHVNKDALRRIAELGSGTCGVVYKARFDPTGTIMAVKQMAITSVAEENRRVLMDLDVVLRSHDCPHIVRCYGCFITDFEVLICMELMATCLDKLAKRVKSGFPEDILGKMAVSIIKALDYLKDHQNIIHRDVKPSNILLDLSGTVKLCDFGIAGRLVDSLAKTRTAGCSAYMSPERLEALRDYDIRADVWSVGISLVELARGQYPYQGCSSEFEMLSRIVSEPSPSIMPEEGFSAAFCDFVSRCLTKDYNFRPKYKELLVSILLILNYIRVASF</sequence>
<dbReference type="InterPro" id="IPR000719">
    <property type="entry name" value="Prot_kinase_dom"/>
</dbReference>
<evidence type="ECO:0000256" key="12">
    <source>
        <dbReference type="ARBA" id="ARBA00051693"/>
    </source>
</evidence>
<keyword evidence="1" id="KW-0723">Serine/threonine-protein kinase</keyword>
<dbReference type="PROSITE" id="PS50011">
    <property type="entry name" value="PROTEIN_KINASE_DOM"/>
    <property type="match status" value="1"/>
</dbReference>
<dbReference type="PROSITE" id="PS00108">
    <property type="entry name" value="PROTEIN_KINASE_ST"/>
    <property type="match status" value="1"/>
</dbReference>
<evidence type="ECO:0000256" key="1">
    <source>
        <dbReference type="ARBA" id="ARBA00022527"/>
    </source>
</evidence>
<evidence type="ECO:0000313" key="15">
    <source>
        <dbReference type="Proteomes" id="UP000038040"/>
    </source>
</evidence>
<dbReference type="InterPro" id="IPR052468">
    <property type="entry name" value="Dual_spec_MAPK_kinase"/>
</dbReference>
<keyword evidence="2" id="KW-0597">Phosphoprotein</keyword>
<dbReference type="GO" id="GO:0004713">
    <property type="term" value="F:protein tyrosine kinase activity"/>
    <property type="evidence" value="ECO:0007669"/>
    <property type="project" value="UniProtKB-KW"/>
</dbReference>
<keyword evidence="7" id="KW-0829">Tyrosine-protein kinase</keyword>
<name>A0A158Q6C2_DRAME</name>
<evidence type="ECO:0000256" key="5">
    <source>
        <dbReference type="ARBA" id="ARBA00022777"/>
    </source>
</evidence>
<evidence type="ECO:0000259" key="13">
    <source>
        <dbReference type="PROSITE" id="PS50011"/>
    </source>
</evidence>
<dbReference type="SMART" id="SM00220">
    <property type="entry name" value="S_TKc"/>
    <property type="match status" value="1"/>
</dbReference>
<dbReference type="GO" id="GO:0006950">
    <property type="term" value="P:response to stress"/>
    <property type="evidence" value="ECO:0007669"/>
    <property type="project" value="UniProtKB-ARBA"/>
</dbReference>
<evidence type="ECO:0000256" key="11">
    <source>
        <dbReference type="ARBA" id="ARBA00049299"/>
    </source>
</evidence>
<evidence type="ECO:0000256" key="3">
    <source>
        <dbReference type="ARBA" id="ARBA00022679"/>
    </source>
</evidence>
<comment type="similarity">
    <text evidence="8">Belongs to the protein kinase superfamily. STE Ser/Thr protein kinase family. MAP kinase kinase subfamily.</text>
</comment>
<keyword evidence="3" id="KW-0808">Transferase</keyword>
<dbReference type="EMBL" id="UYYG01001239">
    <property type="protein sequence ID" value="VDN60741.1"/>
    <property type="molecule type" value="Genomic_DNA"/>
</dbReference>
<reference evidence="17" key="1">
    <citation type="submission" date="2016-04" db="UniProtKB">
        <authorList>
            <consortium name="WormBaseParasite"/>
        </authorList>
    </citation>
    <scope>IDENTIFICATION</scope>
</reference>
<dbReference type="GO" id="GO:0004674">
    <property type="term" value="F:protein serine/threonine kinase activity"/>
    <property type="evidence" value="ECO:0007669"/>
    <property type="project" value="UniProtKB-KW"/>
</dbReference>
<dbReference type="WBParaSite" id="DME_0000966201-mRNA-1">
    <property type="protein sequence ID" value="DME_0000966201-mRNA-1"/>
    <property type="gene ID" value="DME_0000966201"/>
</dbReference>
<organism evidence="15 17">
    <name type="scientific">Dracunculus medinensis</name>
    <name type="common">Guinea worm</name>
    <dbReference type="NCBI Taxonomy" id="318479"/>
    <lineage>
        <taxon>Eukaryota</taxon>
        <taxon>Metazoa</taxon>
        <taxon>Ecdysozoa</taxon>
        <taxon>Nematoda</taxon>
        <taxon>Chromadorea</taxon>
        <taxon>Rhabditida</taxon>
        <taxon>Spirurina</taxon>
        <taxon>Dracunculoidea</taxon>
        <taxon>Dracunculidae</taxon>
        <taxon>Dracunculus</taxon>
    </lineage>
</organism>
<evidence type="ECO:0000256" key="7">
    <source>
        <dbReference type="ARBA" id="ARBA00023137"/>
    </source>
</evidence>
<dbReference type="Pfam" id="PF00069">
    <property type="entry name" value="Pkinase"/>
    <property type="match status" value="1"/>
</dbReference>
<evidence type="ECO:0000256" key="8">
    <source>
        <dbReference type="ARBA" id="ARBA00038035"/>
    </source>
</evidence>
<dbReference type="GO" id="GO:0004708">
    <property type="term" value="F:MAP kinase kinase activity"/>
    <property type="evidence" value="ECO:0007669"/>
    <property type="project" value="UniProtKB-EC"/>
</dbReference>
<keyword evidence="5" id="KW-0418">Kinase</keyword>
<comment type="catalytic activity">
    <reaction evidence="10">
        <text>L-seryl-[protein] + ATP = O-phospho-L-seryl-[protein] + ADP + H(+)</text>
        <dbReference type="Rhea" id="RHEA:17989"/>
        <dbReference type="Rhea" id="RHEA-COMP:9863"/>
        <dbReference type="Rhea" id="RHEA-COMP:11604"/>
        <dbReference type="ChEBI" id="CHEBI:15378"/>
        <dbReference type="ChEBI" id="CHEBI:29999"/>
        <dbReference type="ChEBI" id="CHEBI:30616"/>
        <dbReference type="ChEBI" id="CHEBI:83421"/>
        <dbReference type="ChEBI" id="CHEBI:456216"/>
        <dbReference type="EC" id="2.7.12.2"/>
    </reaction>
</comment>
<comment type="catalytic activity">
    <reaction evidence="11">
        <text>L-threonyl-[protein] + ATP = O-phospho-L-threonyl-[protein] + ADP + H(+)</text>
        <dbReference type="Rhea" id="RHEA:46608"/>
        <dbReference type="Rhea" id="RHEA-COMP:11060"/>
        <dbReference type="Rhea" id="RHEA-COMP:11605"/>
        <dbReference type="ChEBI" id="CHEBI:15378"/>
        <dbReference type="ChEBI" id="CHEBI:30013"/>
        <dbReference type="ChEBI" id="CHEBI:30616"/>
        <dbReference type="ChEBI" id="CHEBI:61977"/>
        <dbReference type="ChEBI" id="CHEBI:456216"/>
        <dbReference type="EC" id="2.7.12.2"/>
    </reaction>
</comment>
<dbReference type="STRING" id="318479.A0A158Q6C2"/>
<comment type="catalytic activity">
    <reaction evidence="12">
        <text>L-tyrosyl-[protein] + ATP = O-phospho-L-tyrosyl-[protein] + ADP + H(+)</text>
        <dbReference type="Rhea" id="RHEA:10596"/>
        <dbReference type="Rhea" id="RHEA-COMP:10136"/>
        <dbReference type="Rhea" id="RHEA-COMP:20101"/>
        <dbReference type="ChEBI" id="CHEBI:15378"/>
        <dbReference type="ChEBI" id="CHEBI:30616"/>
        <dbReference type="ChEBI" id="CHEBI:46858"/>
        <dbReference type="ChEBI" id="CHEBI:61978"/>
        <dbReference type="ChEBI" id="CHEBI:456216"/>
        <dbReference type="EC" id="2.7.12.2"/>
    </reaction>
</comment>
<evidence type="ECO:0000256" key="9">
    <source>
        <dbReference type="ARBA" id="ARBA00038999"/>
    </source>
</evidence>
<evidence type="ECO:0000313" key="14">
    <source>
        <dbReference type="EMBL" id="VDN60741.1"/>
    </source>
</evidence>
<dbReference type="Gene3D" id="1.10.510.10">
    <property type="entry name" value="Transferase(Phosphotransferase) domain 1"/>
    <property type="match status" value="1"/>
</dbReference>
<feature type="domain" description="Protein kinase" evidence="13">
    <location>
        <begin position="116"/>
        <end position="372"/>
    </location>
</feature>
<dbReference type="Gene3D" id="3.30.200.20">
    <property type="entry name" value="Phosphorylase Kinase, domain 1"/>
    <property type="match status" value="1"/>
</dbReference>
<dbReference type="Proteomes" id="UP000274756">
    <property type="component" value="Unassembled WGS sequence"/>
</dbReference>
<dbReference type="FunFam" id="3.30.200.20:FF:000040">
    <property type="entry name" value="Dual specificity mitogen-activated protein kinase kinase"/>
    <property type="match status" value="1"/>
</dbReference>
<accession>A0A158Q6C2</accession>
<reference evidence="14 16" key="2">
    <citation type="submission" date="2018-11" db="EMBL/GenBank/DDBJ databases">
        <authorList>
            <consortium name="Pathogen Informatics"/>
        </authorList>
    </citation>
    <scope>NUCLEOTIDE SEQUENCE [LARGE SCALE GENOMIC DNA]</scope>
</reference>
<evidence type="ECO:0000256" key="6">
    <source>
        <dbReference type="ARBA" id="ARBA00022840"/>
    </source>
</evidence>
<dbReference type="InterPro" id="IPR008271">
    <property type="entry name" value="Ser/Thr_kinase_AS"/>
</dbReference>
<keyword evidence="16" id="KW-1185">Reference proteome</keyword>
<dbReference type="EC" id="2.7.12.2" evidence="9"/>
<evidence type="ECO:0000256" key="10">
    <source>
        <dbReference type="ARBA" id="ARBA00049014"/>
    </source>
</evidence>
<dbReference type="PANTHER" id="PTHR47238:SF2">
    <property type="entry name" value="DUAL SPECIFICITY MITOGEN-ACTIVATED PROTEIN KINASE KINASE HEMIPTEROUS"/>
    <property type="match status" value="1"/>
</dbReference>
<evidence type="ECO:0000313" key="16">
    <source>
        <dbReference type="Proteomes" id="UP000274756"/>
    </source>
</evidence>
<dbReference type="SUPFAM" id="SSF56112">
    <property type="entry name" value="Protein kinase-like (PK-like)"/>
    <property type="match status" value="1"/>
</dbReference>
<dbReference type="OrthoDB" id="10252354at2759"/>
<protein>
    <recommendedName>
        <fullName evidence="9">mitogen-activated protein kinase kinase</fullName>
        <ecNumber evidence="9">2.7.12.2</ecNumber>
    </recommendedName>
</protein>
<evidence type="ECO:0000313" key="17">
    <source>
        <dbReference type="WBParaSite" id="DME_0000966201-mRNA-1"/>
    </source>
</evidence>
<dbReference type="InterPro" id="IPR011009">
    <property type="entry name" value="Kinase-like_dom_sf"/>
</dbReference>
<proteinExistence type="inferred from homology"/>
<dbReference type="AlphaFoldDB" id="A0A158Q6C2"/>
<keyword evidence="6" id="KW-0067">ATP-binding</keyword>
<dbReference type="Proteomes" id="UP000038040">
    <property type="component" value="Unplaced"/>
</dbReference>
<evidence type="ECO:0000256" key="2">
    <source>
        <dbReference type="ARBA" id="ARBA00022553"/>
    </source>
</evidence>